<accession>A0A816N784</accession>
<dbReference type="EMBL" id="HG994371">
    <property type="protein sequence ID" value="CAF2031738.1"/>
    <property type="molecule type" value="Genomic_DNA"/>
</dbReference>
<feature type="region of interest" description="Disordered" evidence="1">
    <location>
        <begin position="1"/>
        <end position="43"/>
    </location>
</feature>
<name>A0A816N784_BRANA</name>
<dbReference type="Proteomes" id="UP001295469">
    <property type="component" value="Chromosome C07"/>
</dbReference>
<sequence length="82" mass="8863">MAVGSDTMMAVGSDDDDGRGKRWSSGRGKRWSSDDGRGKRWSSDDGCLLVVYFGRDVASLHPEKKAAAQGTRKGIAFDDPQV</sequence>
<reference evidence="2" key="1">
    <citation type="submission" date="2021-01" db="EMBL/GenBank/DDBJ databases">
        <authorList>
            <consortium name="Genoscope - CEA"/>
            <person name="William W."/>
        </authorList>
    </citation>
    <scope>NUCLEOTIDE SEQUENCE</scope>
</reference>
<dbReference type="AlphaFoldDB" id="A0A816N784"/>
<protein>
    <submittedName>
        <fullName evidence="2">(rape) hypothetical protein</fullName>
    </submittedName>
</protein>
<evidence type="ECO:0000256" key="1">
    <source>
        <dbReference type="SAM" id="MobiDB-lite"/>
    </source>
</evidence>
<gene>
    <name evidence="2" type="ORF">DARMORV10_C07P59790.1</name>
</gene>
<evidence type="ECO:0000313" key="2">
    <source>
        <dbReference type="EMBL" id="CAF2031738.1"/>
    </source>
</evidence>
<feature type="compositionally biased region" description="Basic and acidic residues" evidence="1">
    <location>
        <begin position="31"/>
        <end position="43"/>
    </location>
</feature>
<feature type="compositionally biased region" description="Basic residues" evidence="1">
    <location>
        <begin position="21"/>
        <end position="30"/>
    </location>
</feature>
<proteinExistence type="predicted"/>
<organism evidence="2">
    <name type="scientific">Brassica napus</name>
    <name type="common">Rape</name>
    <dbReference type="NCBI Taxonomy" id="3708"/>
    <lineage>
        <taxon>Eukaryota</taxon>
        <taxon>Viridiplantae</taxon>
        <taxon>Streptophyta</taxon>
        <taxon>Embryophyta</taxon>
        <taxon>Tracheophyta</taxon>
        <taxon>Spermatophyta</taxon>
        <taxon>Magnoliopsida</taxon>
        <taxon>eudicotyledons</taxon>
        <taxon>Gunneridae</taxon>
        <taxon>Pentapetalae</taxon>
        <taxon>rosids</taxon>
        <taxon>malvids</taxon>
        <taxon>Brassicales</taxon>
        <taxon>Brassicaceae</taxon>
        <taxon>Brassiceae</taxon>
        <taxon>Brassica</taxon>
    </lineage>
</organism>